<dbReference type="InterPro" id="IPR046826">
    <property type="entry name" value="PDH_N"/>
</dbReference>
<dbReference type="InterPro" id="IPR050812">
    <property type="entry name" value="Preph/Arog_dehydrog"/>
</dbReference>
<evidence type="ECO:0000313" key="5">
    <source>
        <dbReference type="EMBL" id="SUZ65969.1"/>
    </source>
</evidence>
<sequence length="355" mass="37818">MTKNTRRAQIIGTGLIGGSIALALRSRGWHVTGRDVDARRSERALELGVLDAVGSDDAAELAFVAVPARALEDEIHNALSETKGIVTDTGSVKTAVASNIDNPRFIPGHPMAGSEQEGVEGANQAIFEGAVWVLTPTSGSDDLGLRDLQTILASMGCDVVTMTPERHDALVAIVSHVPHLTAASLMCLADDRALDDAPLLRLAAGGFRDMTRIAAGHPEIWLDICEENKDAIVSVLDELSNRISNIRQIVAHSDRTGLTDMLSQARKARTNLPSRYVRPQELVEVRIPIPDEKGQIANITMLAADCDVNVADIEVAHSAEGAQGILVLVVAQAEVQRFLAVLAGQGYGPTTRELA</sequence>
<dbReference type="Pfam" id="PF02153">
    <property type="entry name" value="PDH_N"/>
    <property type="match status" value="1"/>
</dbReference>
<dbReference type="Gene3D" id="3.40.50.720">
    <property type="entry name" value="NAD(P)-binding Rossmann-like Domain"/>
    <property type="match status" value="1"/>
</dbReference>
<dbReference type="Pfam" id="PF20463">
    <property type="entry name" value="PDH_C"/>
    <property type="match status" value="1"/>
</dbReference>
<dbReference type="PANTHER" id="PTHR21363">
    <property type="entry name" value="PREPHENATE DEHYDROGENASE"/>
    <property type="match status" value="1"/>
</dbReference>
<evidence type="ECO:0000256" key="1">
    <source>
        <dbReference type="ARBA" id="ARBA00023002"/>
    </source>
</evidence>
<name>A0A381PIP2_9ZZZZ</name>
<dbReference type="InterPro" id="IPR045865">
    <property type="entry name" value="ACT-like_dom_sf"/>
</dbReference>
<dbReference type="EMBL" id="UINC01000972">
    <property type="protein sequence ID" value="SUZ65969.1"/>
    <property type="molecule type" value="Genomic_DNA"/>
</dbReference>
<organism evidence="5">
    <name type="scientific">marine metagenome</name>
    <dbReference type="NCBI Taxonomy" id="408172"/>
    <lineage>
        <taxon>unclassified sequences</taxon>
        <taxon>metagenomes</taxon>
        <taxon>ecological metagenomes</taxon>
    </lineage>
</organism>
<evidence type="ECO:0000259" key="4">
    <source>
        <dbReference type="PROSITE" id="PS51176"/>
    </source>
</evidence>
<dbReference type="Gene3D" id="1.10.3660.10">
    <property type="entry name" value="6-phosphogluconate dehydrogenase C-terminal like domain"/>
    <property type="match status" value="1"/>
</dbReference>
<keyword evidence="1" id="KW-0560">Oxidoreductase</keyword>
<reference evidence="5" key="1">
    <citation type="submission" date="2018-05" db="EMBL/GenBank/DDBJ databases">
        <authorList>
            <person name="Lanie J.A."/>
            <person name="Ng W.-L."/>
            <person name="Kazmierczak K.M."/>
            <person name="Andrzejewski T.M."/>
            <person name="Davidsen T.M."/>
            <person name="Wayne K.J."/>
            <person name="Tettelin H."/>
            <person name="Glass J.I."/>
            <person name="Rusch D."/>
            <person name="Podicherti R."/>
            <person name="Tsui H.-C.T."/>
            <person name="Winkler M.E."/>
        </authorList>
    </citation>
    <scope>NUCLEOTIDE SEQUENCE</scope>
</reference>
<dbReference type="SUPFAM" id="SSF55021">
    <property type="entry name" value="ACT-like"/>
    <property type="match status" value="1"/>
</dbReference>
<dbReference type="GO" id="GO:0008977">
    <property type="term" value="F:prephenate dehydrogenase (NAD+) activity"/>
    <property type="evidence" value="ECO:0007669"/>
    <property type="project" value="InterPro"/>
</dbReference>
<evidence type="ECO:0000256" key="2">
    <source>
        <dbReference type="ARBA" id="ARBA00023141"/>
    </source>
</evidence>
<keyword evidence="2" id="KW-0028">Amino-acid biosynthesis</keyword>
<dbReference type="InterPro" id="IPR046825">
    <property type="entry name" value="PDH_C"/>
</dbReference>
<dbReference type="GO" id="GO:0006571">
    <property type="term" value="P:tyrosine biosynthetic process"/>
    <property type="evidence" value="ECO:0007669"/>
    <property type="project" value="InterPro"/>
</dbReference>
<dbReference type="AlphaFoldDB" id="A0A381PIP2"/>
<dbReference type="InterPro" id="IPR036291">
    <property type="entry name" value="NAD(P)-bd_dom_sf"/>
</dbReference>
<protein>
    <recommendedName>
        <fullName evidence="4">Prephenate/arogenate dehydrogenase domain-containing protein</fullName>
    </recommendedName>
</protein>
<proteinExistence type="predicted"/>
<gene>
    <name evidence="5" type="ORF">METZ01_LOCUS18823</name>
</gene>
<dbReference type="PROSITE" id="PS51176">
    <property type="entry name" value="PDH_ADH"/>
    <property type="match status" value="1"/>
</dbReference>
<keyword evidence="2" id="KW-0057">Aromatic amino acid biosynthesis</keyword>
<feature type="domain" description="Prephenate/arogenate dehydrogenase" evidence="4">
    <location>
        <begin position="6"/>
        <end position="280"/>
    </location>
</feature>
<dbReference type="GO" id="GO:0004665">
    <property type="term" value="F:prephenate dehydrogenase (NADP+) activity"/>
    <property type="evidence" value="ECO:0007669"/>
    <property type="project" value="InterPro"/>
</dbReference>
<comment type="pathway">
    <text evidence="3">Amino-acid biosynthesis.</text>
</comment>
<evidence type="ECO:0000256" key="3">
    <source>
        <dbReference type="ARBA" id="ARBA00029440"/>
    </source>
</evidence>
<dbReference type="SUPFAM" id="SSF51735">
    <property type="entry name" value="NAD(P)-binding Rossmann-fold domains"/>
    <property type="match status" value="1"/>
</dbReference>
<dbReference type="GO" id="GO:0070403">
    <property type="term" value="F:NAD+ binding"/>
    <property type="evidence" value="ECO:0007669"/>
    <property type="project" value="InterPro"/>
</dbReference>
<dbReference type="PANTHER" id="PTHR21363:SF0">
    <property type="entry name" value="PREPHENATE DEHYDROGENASE [NADP(+)]"/>
    <property type="match status" value="1"/>
</dbReference>
<dbReference type="InterPro" id="IPR008927">
    <property type="entry name" value="6-PGluconate_DH-like_C_sf"/>
</dbReference>
<accession>A0A381PIP2</accession>
<dbReference type="SUPFAM" id="SSF48179">
    <property type="entry name" value="6-phosphogluconate dehydrogenase C-terminal domain-like"/>
    <property type="match status" value="1"/>
</dbReference>
<dbReference type="InterPro" id="IPR003099">
    <property type="entry name" value="Prephen_DH"/>
</dbReference>